<dbReference type="NCBIfam" id="TIGR01760">
    <property type="entry name" value="tape_meas_TP901"/>
    <property type="match status" value="1"/>
</dbReference>
<keyword evidence="5" id="KW-1185">Reference proteome</keyword>
<gene>
    <name evidence="4" type="ORF">V0R55_22130</name>
</gene>
<dbReference type="Proteomes" id="UP001329505">
    <property type="component" value="Unassembled WGS sequence"/>
</dbReference>
<proteinExistence type="predicted"/>
<dbReference type="InterPro" id="IPR010090">
    <property type="entry name" value="Phage_tape_meas"/>
</dbReference>
<dbReference type="PANTHER" id="PTHR37813:SF1">
    <property type="entry name" value="FELS-2 PROPHAGE PROTEIN"/>
    <property type="match status" value="1"/>
</dbReference>
<dbReference type="EMBL" id="JAZDQQ010000022">
    <property type="protein sequence ID" value="MEE1882863.1"/>
    <property type="molecule type" value="Genomic_DNA"/>
</dbReference>
<accession>A0ABU7GVS3</accession>
<evidence type="ECO:0000259" key="3">
    <source>
        <dbReference type="Pfam" id="PF10145"/>
    </source>
</evidence>
<evidence type="ECO:0000313" key="4">
    <source>
        <dbReference type="EMBL" id="MEE1882863.1"/>
    </source>
</evidence>
<dbReference type="RefSeq" id="WP_330126435.1">
    <property type="nucleotide sequence ID" value="NZ_JAZDQQ010000022.1"/>
</dbReference>
<organism evidence="4 5">
    <name type="scientific">Pseudomonas soli</name>
    <dbReference type="NCBI Taxonomy" id="1306993"/>
    <lineage>
        <taxon>Bacteria</taxon>
        <taxon>Pseudomonadati</taxon>
        <taxon>Pseudomonadota</taxon>
        <taxon>Gammaproteobacteria</taxon>
        <taxon>Pseudomonadales</taxon>
        <taxon>Pseudomonadaceae</taxon>
        <taxon>Pseudomonas</taxon>
    </lineage>
</organism>
<keyword evidence="2" id="KW-0175">Coiled coil</keyword>
<comment type="caution">
    <text evidence="4">The sequence shown here is derived from an EMBL/GenBank/DDBJ whole genome shotgun (WGS) entry which is preliminary data.</text>
</comment>
<reference evidence="4 5" key="1">
    <citation type="submission" date="2024-01" db="EMBL/GenBank/DDBJ databases">
        <title>Unpublished Manusciprt.</title>
        <authorList>
            <person name="Duman M."/>
            <person name="Valdes E.G."/>
            <person name="Ajmi N."/>
            <person name="Altun S."/>
            <person name="Saticioglu I.B."/>
        </authorList>
    </citation>
    <scope>NUCLEOTIDE SEQUENCE [LARGE SCALE GENOMIC DNA]</scope>
    <source>
        <strain evidence="4 5">139P</strain>
    </source>
</reference>
<feature type="coiled-coil region" evidence="2">
    <location>
        <begin position="97"/>
        <end position="124"/>
    </location>
</feature>
<feature type="domain" description="Phage tail tape measure protein" evidence="3">
    <location>
        <begin position="239"/>
        <end position="438"/>
    </location>
</feature>
<keyword evidence="1" id="KW-1188">Viral release from host cell</keyword>
<sequence length="472" mass="49773">MANDLRLRVLLDAIDKASAPLKQISKGSLETARELKAARDRLKELNAQQKDVSAWRTQLTQTRETGQALDAARAKVRAIAQEMAATGAPTKAMASSMRTAVREAQRLKTEHQQQAEKLQQLRTKLHGAGISTRDLGNHERTLREQIGATNKAISTQSRRMDELASRQAKLAKARANLEKAQSQSAKMAGMGVAGIAGGSGALYAGAKMIGAGVQFDSDMSKVQALTRLDKQSPELAALRAQARQLGAETMFSATDAAQGQGYLAMAGFDPKSIRAAMPGMLDLAKAGDTGLAETSDIASNILTGMNLKAADMGRLGDVLVGTFTRSNTNLAMLGETMKYVAPVASSVGQDIETVAAMAGKLGDAGIQGSMGGTALRAILGRLSAPPKSAAKALEQLGVKGKDAQGNLRDMPSILKEIYEKTRKMGSADRAGILKDIAGDEAVAGMQVLVAQAGRYDSPTWVTNQFTHIGNSL</sequence>
<dbReference type="PANTHER" id="PTHR37813">
    <property type="entry name" value="FELS-2 PROPHAGE PROTEIN"/>
    <property type="match status" value="1"/>
</dbReference>
<name>A0ABU7GVS3_9PSED</name>
<dbReference type="Pfam" id="PF10145">
    <property type="entry name" value="PhageMin_Tail"/>
    <property type="match status" value="1"/>
</dbReference>
<evidence type="ECO:0000256" key="2">
    <source>
        <dbReference type="SAM" id="Coils"/>
    </source>
</evidence>
<evidence type="ECO:0000313" key="5">
    <source>
        <dbReference type="Proteomes" id="UP001329505"/>
    </source>
</evidence>
<evidence type="ECO:0000256" key="1">
    <source>
        <dbReference type="ARBA" id="ARBA00022612"/>
    </source>
</evidence>
<protein>
    <submittedName>
        <fullName evidence="4">Phage tail tape measure protein</fullName>
    </submittedName>
</protein>